<reference evidence="8 9" key="1">
    <citation type="journal article" date="2019" name="Int. J. Syst. Evol. Microbiol.">
        <title>The Global Catalogue of Microorganisms (GCM) 10K type strain sequencing project: providing services to taxonomists for standard genome sequencing and annotation.</title>
        <authorList>
            <consortium name="The Broad Institute Genomics Platform"/>
            <consortium name="The Broad Institute Genome Sequencing Center for Infectious Disease"/>
            <person name="Wu L."/>
            <person name="Ma J."/>
        </authorList>
    </citation>
    <scope>NUCLEOTIDE SEQUENCE [LARGE SCALE GENOMIC DNA]</scope>
    <source>
        <strain evidence="8 9">JCM 16009</strain>
    </source>
</reference>
<dbReference type="SUPFAM" id="SSF52283">
    <property type="entry name" value="Formate/glycerate dehydrogenase catalytic domain-like"/>
    <property type="match status" value="1"/>
</dbReference>
<dbReference type="Pfam" id="PF02826">
    <property type="entry name" value="2-Hacid_dh_C"/>
    <property type="match status" value="1"/>
</dbReference>
<dbReference type="Pfam" id="PF00389">
    <property type="entry name" value="2-Hacid_dh"/>
    <property type="match status" value="1"/>
</dbReference>
<dbReference type="PROSITE" id="PS00670">
    <property type="entry name" value="D_2_HYDROXYACID_DH_2"/>
    <property type="match status" value="1"/>
</dbReference>
<comment type="similarity">
    <text evidence="1 5">Belongs to the D-isomer specific 2-hydroxyacid dehydrogenase family.</text>
</comment>
<sequence>MARPTVVLTDPIDQAGLDLLTGRVEVVRGFGGVTPDELAGMLRQADGMIVRAFRATAEVITGLPRLKVIVKHGAGVDNIDVDAATARGVAVVNTPQAGAVAVAEHTVMLMMAAARRAVPAHEAVRSGDYRVRDVWRLTELHDKVLGIVGLGHIGRRVAHICAMGLGMRVVAYDPFLPEDAEAVPGVTRAGSLGELLRMADVLTLHAPLTTGSAHLVGAEEIAAMKPGAILVNTARGGLVDEQALAVALREGRLTAAALDVFEVEPPEPGNPLFDLPNVLTSPHVGGLSWEGAARVALAAAETAVSFLCEGGTGPGRLLNPAYLAPAR</sequence>
<protein>
    <recommendedName>
        <fullName evidence="10">Hydroxyacid dehydrogenase</fullName>
    </recommendedName>
</protein>
<keyword evidence="2" id="KW-0028">Amino-acid biosynthesis</keyword>
<dbReference type="CDD" id="cd12173">
    <property type="entry name" value="PGDH_4"/>
    <property type="match status" value="1"/>
</dbReference>
<dbReference type="Gene3D" id="3.40.50.720">
    <property type="entry name" value="NAD(P)-binding Rossmann-like Domain"/>
    <property type="match status" value="2"/>
</dbReference>
<dbReference type="InterPro" id="IPR029752">
    <property type="entry name" value="D-isomer_DH_CS1"/>
</dbReference>
<dbReference type="PROSITE" id="PS00065">
    <property type="entry name" value="D_2_HYDROXYACID_DH_1"/>
    <property type="match status" value="1"/>
</dbReference>
<evidence type="ECO:0000256" key="4">
    <source>
        <dbReference type="ARBA" id="ARBA00023027"/>
    </source>
</evidence>
<keyword evidence="4" id="KW-0520">NAD</keyword>
<proteinExistence type="inferred from homology"/>
<dbReference type="RefSeq" id="WP_344415782.1">
    <property type="nucleotide sequence ID" value="NZ_BAAAQK010000005.1"/>
</dbReference>
<feature type="domain" description="D-isomer specific 2-hydroxyacid dehydrogenase NAD-binding" evidence="7">
    <location>
        <begin position="107"/>
        <end position="285"/>
    </location>
</feature>
<dbReference type="InterPro" id="IPR006140">
    <property type="entry name" value="D-isomer_DH_NAD-bd"/>
</dbReference>
<dbReference type="PANTHER" id="PTHR42789">
    <property type="entry name" value="D-ISOMER SPECIFIC 2-HYDROXYACID DEHYDROGENASE FAMILY PROTEIN (AFU_ORTHOLOGUE AFUA_6G10090)"/>
    <property type="match status" value="1"/>
</dbReference>
<dbReference type="PROSITE" id="PS00671">
    <property type="entry name" value="D_2_HYDROXYACID_DH_3"/>
    <property type="match status" value="1"/>
</dbReference>
<dbReference type="InterPro" id="IPR029753">
    <property type="entry name" value="D-isomer_DH_CS"/>
</dbReference>
<evidence type="ECO:0000259" key="6">
    <source>
        <dbReference type="Pfam" id="PF00389"/>
    </source>
</evidence>
<evidence type="ECO:0000259" key="7">
    <source>
        <dbReference type="Pfam" id="PF02826"/>
    </source>
</evidence>
<evidence type="ECO:0000256" key="1">
    <source>
        <dbReference type="ARBA" id="ARBA00005854"/>
    </source>
</evidence>
<dbReference type="Proteomes" id="UP001500449">
    <property type="component" value="Unassembled WGS sequence"/>
</dbReference>
<name>A0ABN2N073_9PSEU</name>
<evidence type="ECO:0000256" key="2">
    <source>
        <dbReference type="ARBA" id="ARBA00022605"/>
    </source>
</evidence>
<dbReference type="SUPFAM" id="SSF51735">
    <property type="entry name" value="NAD(P)-binding Rossmann-fold domains"/>
    <property type="match status" value="1"/>
</dbReference>
<dbReference type="InterPro" id="IPR050857">
    <property type="entry name" value="D-2-hydroxyacid_DH"/>
</dbReference>
<dbReference type="EMBL" id="BAAAQK010000005">
    <property type="protein sequence ID" value="GAA1844815.1"/>
    <property type="molecule type" value="Genomic_DNA"/>
</dbReference>
<feature type="domain" description="D-isomer specific 2-hydroxyacid dehydrogenase catalytic" evidence="6">
    <location>
        <begin position="6"/>
        <end position="307"/>
    </location>
</feature>
<gene>
    <name evidence="8" type="ORF">GCM10009836_25380</name>
</gene>
<dbReference type="InterPro" id="IPR006139">
    <property type="entry name" value="D-isomer_2_OHA_DH_cat_dom"/>
</dbReference>
<keyword evidence="9" id="KW-1185">Reference proteome</keyword>
<evidence type="ECO:0008006" key="10">
    <source>
        <dbReference type="Google" id="ProtNLM"/>
    </source>
</evidence>
<dbReference type="PANTHER" id="PTHR42789:SF1">
    <property type="entry name" value="D-ISOMER SPECIFIC 2-HYDROXYACID DEHYDROGENASE FAMILY PROTEIN (AFU_ORTHOLOGUE AFUA_6G10090)"/>
    <property type="match status" value="1"/>
</dbReference>
<evidence type="ECO:0000256" key="3">
    <source>
        <dbReference type="ARBA" id="ARBA00023002"/>
    </source>
</evidence>
<evidence type="ECO:0000313" key="9">
    <source>
        <dbReference type="Proteomes" id="UP001500449"/>
    </source>
</evidence>
<organism evidence="8 9">
    <name type="scientific">Pseudonocardia ailaonensis</name>
    <dbReference type="NCBI Taxonomy" id="367279"/>
    <lineage>
        <taxon>Bacteria</taxon>
        <taxon>Bacillati</taxon>
        <taxon>Actinomycetota</taxon>
        <taxon>Actinomycetes</taxon>
        <taxon>Pseudonocardiales</taxon>
        <taxon>Pseudonocardiaceae</taxon>
        <taxon>Pseudonocardia</taxon>
    </lineage>
</organism>
<evidence type="ECO:0000256" key="5">
    <source>
        <dbReference type="RuleBase" id="RU003719"/>
    </source>
</evidence>
<keyword evidence="3 5" id="KW-0560">Oxidoreductase</keyword>
<dbReference type="InterPro" id="IPR036291">
    <property type="entry name" value="NAD(P)-bd_dom_sf"/>
</dbReference>
<accession>A0ABN2N073</accession>
<comment type="caution">
    <text evidence="8">The sequence shown here is derived from an EMBL/GenBank/DDBJ whole genome shotgun (WGS) entry which is preliminary data.</text>
</comment>
<evidence type="ECO:0000313" key="8">
    <source>
        <dbReference type="EMBL" id="GAA1844815.1"/>
    </source>
</evidence>